<feature type="region of interest" description="Disordered" evidence="1">
    <location>
        <begin position="306"/>
        <end position="418"/>
    </location>
</feature>
<accession>A0A8B8F003</accession>
<proteinExistence type="predicted"/>
<organism evidence="2 3">
    <name type="scientific">Crassostrea virginica</name>
    <name type="common">Eastern oyster</name>
    <dbReference type="NCBI Taxonomy" id="6565"/>
    <lineage>
        <taxon>Eukaryota</taxon>
        <taxon>Metazoa</taxon>
        <taxon>Spiralia</taxon>
        <taxon>Lophotrochozoa</taxon>
        <taxon>Mollusca</taxon>
        <taxon>Bivalvia</taxon>
        <taxon>Autobranchia</taxon>
        <taxon>Pteriomorphia</taxon>
        <taxon>Ostreida</taxon>
        <taxon>Ostreoidea</taxon>
        <taxon>Ostreidae</taxon>
        <taxon>Crassostrea</taxon>
    </lineage>
</organism>
<reference evidence="3" key="1">
    <citation type="submission" date="2025-08" db="UniProtKB">
        <authorList>
            <consortium name="RefSeq"/>
        </authorList>
    </citation>
    <scope>IDENTIFICATION</scope>
    <source>
        <tissue evidence="3">Whole sample</tissue>
    </source>
</reference>
<feature type="region of interest" description="Disordered" evidence="1">
    <location>
        <begin position="196"/>
        <end position="293"/>
    </location>
</feature>
<evidence type="ECO:0000313" key="3">
    <source>
        <dbReference type="RefSeq" id="XP_022345571.1"/>
    </source>
</evidence>
<dbReference type="KEGG" id="cvn:111138067"/>
<feature type="compositionally biased region" description="Basic residues" evidence="1">
    <location>
        <begin position="353"/>
        <end position="363"/>
    </location>
</feature>
<feature type="compositionally biased region" description="Basic and acidic residues" evidence="1">
    <location>
        <begin position="381"/>
        <end position="411"/>
    </location>
</feature>
<dbReference type="OrthoDB" id="10071349at2759"/>
<feature type="compositionally biased region" description="Basic and acidic residues" evidence="1">
    <location>
        <begin position="240"/>
        <end position="293"/>
    </location>
</feature>
<evidence type="ECO:0000313" key="2">
    <source>
        <dbReference type="Proteomes" id="UP000694844"/>
    </source>
</evidence>
<feature type="compositionally biased region" description="Basic residues" evidence="1">
    <location>
        <begin position="334"/>
        <end position="343"/>
    </location>
</feature>
<dbReference type="RefSeq" id="XP_022345571.1">
    <property type="nucleotide sequence ID" value="XM_022489863.1"/>
</dbReference>
<dbReference type="Proteomes" id="UP000694844">
    <property type="component" value="Chromosome 5"/>
</dbReference>
<evidence type="ECO:0000256" key="1">
    <source>
        <dbReference type="SAM" id="MobiDB-lite"/>
    </source>
</evidence>
<dbReference type="AlphaFoldDB" id="A0A8B8F003"/>
<feature type="compositionally biased region" description="Basic and acidic residues" evidence="1">
    <location>
        <begin position="324"/>
        <end position="333"/>
    </location>
</feature>
<feature type="region of interest" description="Disordered" evidence="1">
    <location>
        <begin position="447"/>
        <end position="482"/>
    </location>
</feature>
<gene>
    <name evidence="3" type="primary">LOC111138067</name>
</gene>
<dbReference type="GeneID" id="111138067"/>
<sequence length="632" mass="71409">MDNIVPDGFSSSYNRKSKKCQRDAIQAQLVKEQKLIDKGENVCSREMGKDQERVRKCLEKLENEKKKFCRDFEPSRGNSPYPFHDDRAHSRGSFRPLSGYDVKSQSRSRRQLQEAGATSMDLKRASSRRSFDQGSVSPEPSKGRQRSHSLSLPSPVKKATHGLRNMPSVENGKALPDGAIPSIILTEEDCKEPSILYLSPNAKSTDDIASITQGSESDRSNKKNRVSMNQDHPARHGFREHKPSTKETPKQESCVTKEKPKSDSHAAKENTKHDHNATKDKPKHDPHVAKDNTKHDTHAYDHHVKEKPTHGAHDHHGNVHGAQAKHDNHEHDRHHGARAKHGHHDNTGSHDQHKPHHHHHHGSRPILKDHHDSQSGLSSLRDSRHGQHDSAHHSHSPRESSRQSHILENRRSSMAGQTRRIAIEDNMEEAQNLYELALRSVADAHHKPSLPNVQGRRGSLAGERRGSLQGSLPGERRVSLSSDKPSLLTLPDHIPNMSMLDKSALDDLQELLHEVRIYRDRKTSEDQGHCHSQSRNQRKRLEHIEAILEKLSRHSATKFDPQEMLACGYLRLSKHNIETLENMIKDSGHDPGIHAHSDVREYDLWADIKRENELEQAAAHAPSASPTKKIKG</sequence>
<dbReference type="Pfam" id="PF15472">
    <property type="entry name" value="DUF4638"/>
    <property type="match status" value="1"/>
</dbReference>
<feature type="compositionally biased region" description="Basic and acidic residues" evidence="1">
    <location>
        <begin position="306"/>
        <end position="317"/>
    </location>
</feature>
<keyword evidence="2" id="KW-1185">Reference proteome</keyword>
<protein>
    <submittedName>
        <fullName evidence="3">Sarcoplasmic reticulum histidine-rich calcium-binding protein-like</fullName>
    </submittedName>
</protein>
<feature type="region of interest" description="Disordered" evidence="1">
    <location>
        <begin position="68"/>
        <end position="176"/>
    </location>
</feature>
<dbReference type="InterPro" id="IPR029171">
    <property type="entry name" value="DUF4638"/>
</dbReference>
<name>A0A8B8F003_CRAVI</name>